<keyword evidence="4" id="KW-0227">DNA damage</keyword>
<evidence type="ECO:0000256" key="6">
    <source>
        <dbReference type="ARBA" id="ARBA00022833"/>
    </source>
</evidence>
<dbReference type="InterPro" id="IPR018246">
    <property type="entry name" value="AP_endonuc_F2_Zn_BS"/>
</dbReference>
<comment type="similarity">
    <text evidence="2">Belongs to the AP endonuclease 2 family.</text>
</comment>
<evidence type="ECO:0000256" key="7">
    <source>
        <dbReference type="ARBA" id="ARBA00023204"/>
    </source>
</evidence>
<evidence type="ECO:0000256" key="4">
    <source>
        <dbReference type="ARBA" id="ARBA00022763"/>
    </source>
</evidence>
<dbReference type="GO" id="GO:0003906">
    <property type="term" value="F:DNA-(apurinic or apyrimidinic site) endonuclease activity"/>
    <property type="evidence" value="ECO:0007669"/>
    <property type="project" value="TreeGrafter"/>
</dbReference>
<dbReference type="Proteomes" id="UP000018208">
    <property type="component" value="Unassembled WGS sequence"/>
</dbReference>
<dbReference type="Gene3D" id="3.20.20.150">
    <property type="entry name" value="Divalent-metal-dependent TIM barrel enzymes"/>
    <property type="match status" value="1"/>
</dbReference>
<dbReference type="NCBIfam" id="TIGR00587">
    <property type="entry name" value="nfo"/>
    <property type="match status" value="1"/>
</dbReference>
<dbReference type="InterPro" id="IPR001719">
    <property type="entry name" value="AP_endonuc_2"/>
</dbReference>
<comment type="cofactor">
    <cofactor evidence="1">
        <name>Zn(2+)</name>
        <dbReference type="ChEBI" id="CHEBI:29105"/>
    </cofactor>
</comment>
<dbReference type="GO" id="GO:0008270">
    <property type="term" value="F:zinc ion binding"/>
    <property type="evidence" value="ECO:0007669"/>
    <property type="project" value="InterPro"/>
</dbReference>
<dbReference type="RefSeq" id="XP_067767293.1">
    <property type="nucleotide sequence ID" value="XM_067905976.1"/>
</dbReference>
<protein>
    <submittedName>
        <fullName evidence="9">Apurinic/apyrimidinic endonuclease</fullName>
    </submittedName>
</protein>
<dbReference type="PROSITE" id="PS00731">
    <property type="entry name" value="AP_NUCLEASE_F2_3"/>
    <property type="match status" value="1"/>
</dbReference>
<comment type="caution">
    <text evidence="9">The sequence shown here is derived from an EMBL/GenBank/DDBJ whole genome shotgun (WGS) entry which is preliminary data.</text>
</comment>
<evidence type="ECO:0000313" key="10">
    <source>
        <dbReference type="Proteomes" id="UP000018208"/>
    </source>
</evidence>
<name>A0A9P8LY97_9EUKA</name>
<keyword evidence="9" id="KW-0540">Nuclease</keyword>
<keyword evidence="6" id="KW-0862">Zinc</keyword>
<dbReference type="EMBL" id="AUWU02000002">
    <property type="protein sequence ID" value="KAH0576520.1"/>
    <property type="molecule type" value="Genomic_DNA"/>
</dbReference>
<dbReference type="GO" id="GO:0005739">
    <property type="term" value="C:mitochondrion"/>
    <property type="evidence" value="ECO:0007669"/>
    <property type="project" value="TreeGrafter"/>
</dbReference>
<dbReference type="KEGG" id="ssao:94296107"/>
<dbReference type="OrthoDB" id="7663182at2759"/>
<dbReference type="PROSITE" id="PS51432">
    <property type="entry name" value="AP_NUCLEASE_F2_4"/>
    <property type="match status" value="1"/>
</dbReference>
<evidence type="ECO:0000259" key="8">
    <source>
        <dbReference type="Pfam" id="PF01261"/>
    </source>
</evidence>
<dbReference type="Pfam" id="PF01261">
    <property type="entry name" value="AP_endonuc_2"/>
    <property type="match status" value="1"/>
</dbReference>
<proteinExistence type="inferred from homology"/>
<sequence>MYSNKFNNWKQRQLLFSYSQFLVSKKKQNYACFYQHALLKKLFTNQFLPHGAYIINLASDYDIIREASFRRLVFEMFVVRSMGLDLLNIHPGTGSNIECVWDLINEAHKIVPDVIVVLETMAGNKVGSCVGSSFEQIKNIIDHISDQNRIGVCIDTQHTFAGGYANKDNFSVELIQNFDRLIGRSYLKGFHINDSLTEYNSKVDRHASINEGYHKQDEFQSLFCQNILSVYCLETRKPEKWKYEIALLISYTKNI</sequence>
<dbReference type="SMART" id="SM00518">
    <property type="entry name" value="AP2Ec"/>
    <property type="match status" value="1"/>
</dbReference>
<dbReference type="PANTHER" id="PTHR21445:SF0">
    <property type="entry name" value="APURINIC-APYRIMIDINIC ENDONUCLEASE"/>
    <property type="match status" value="1"/>
</dbReference>
<keyword evidence="9" id="KW-0255">Endonuclease</keyword>
<keyword evidence="7" id="KW-0234">DNA repair</keyword>
<gene>
    <name evidence="9" type="ORF">SS50377_22084</name>
</gene>
<accession>A0A9P8LY97</accession>
<dbReference type="SUPFAM" id="SSF51658">
    <property type="entry name" value="Xylose isomerase-like"/>
    <property type="match status" value="1"/>
</dbReference>
<dbReference type="InterPro" id="IPR013022">
    <property type="entry name" value="Xyl_isomerase-like_TIM-brl"/>
</dbReference>
<evidence type="ECO:0000256" key="2">
    <source>
        <dbReference type="ARBA" id="ARBA00005340"/>
    </source>
</evidence>
<dbReference type="GeneID" id="94296107"/>
<dbReference type="GO" id="GO:0008081">
    <property type="term" value="F:phosphoric diester hydrolase activity"/>
    <property type="evidence" value="ECO:0007669"/>
    <property type="project" value="TreeGrafter"/>
</dbReference>
<feature type="domain" description="Xylose isomerase-like TIM barrel" evidence="8">
    <location>
        <begin position="46"/>
        <end position="248"/>
    </location>
</feature>
<dbReference type="InterPro" id="IPR036237">
    <property type="entry name" value="Xyl_isomerase-like_sf"/>
</dbReference>
<evidence type="ECO:0000256" key="3">
    <source>
        <dbReference type="ARBA" id="ARBA00022723"/>
    </source>
</evidence>
<dbReference type="AlphaFoldDB" id="A0A9P8LY97"/>
<dbReference type="GO" id="GO:0006284">
    <property type="term" value="P:base-excision repair"/>
    <property type="evidence" value="ECO:0007669"/>
    <property type="project" value="TreeGrafter"/>
</dbReference>
<keyword evidence="3" id="KW-0479">Metal-binding</keyword>
<evidence type="ECO:0000256" key="5">
    <source>
        <dbReference type="ARBA" id="ARBA00022801"/>
    </source>
</evidence>
<keyword evidence="10" id="KW-1185">Reference proteome</keyword>
<evidence type="ECO:0000256" key="1">
    <source>
        <dbReference type="ARBA" id="ARBA00001947"/>
    </source>
</evidence>
<dbReference type="GO" id="GO:0003677">
    <property type="term" value="F:DNA binding"/>
    <property type="evidence" value="ECO:0007669"/>
    <property type="project" value="InterPro"/>
</dbReference>
<reference evidence="9 10" key="1">
    <citation type="journal article" date="2014" name="PLoS Genet.">
        <title>The Genome of Spironucleus salmonicida Highlights a Fish Pathogen Adapted to Fluctuating Environments.</title>
        <authorList>
            <person name="Xu F."/>
            <person name="Jerlstrom-Hultqvist J."/>
            <person name="Einarsson E."/>
            <person name="Astvaldsson A."/>
            <person name="Svard S.G."/>
            <person name="Andersson J.O."/>
        </authorList>
    </citation>
    <scope>NUCLEOTIDE SEQUENCE [LARGE SCALE GENOMIC DNA]</scope>
    <source>
        <strain evidence="9 10">ATCC 50377</strain>
    </source>
</reference>
<evidence type="ECO:0000313" key="9">
    <source>
        <dbReference type="EMBL" id="KAH0576520.1"/>
    </source>
</evidence>
<organism evidence="9 10">
    <name type="scientific">Spironucleus salmonicida</name>
    <dbReference type="NCBI Taxonomy" id="348837"/>
    <lineage>
        <taxon>Eukaryota</taxon>
        <taxon>Metamonada</taxon>
        <taxon>Diplomonadida</taxon>
        <taxon>Hexamitidae</taxon>
        <taxon>Hexamitinae</taxon>
        <taxon>Spironucleus</taxon>
    </lineage>
</organism>
<dbReference type="PANTHER" id="PTHR21445">
    <property type="entry name" value="ENDONUCLEASE IV ENDODEOXYRIBONUCLEASE IV"/>
    <property type="match status" value="1"/>
</dbReference>
<dbReference type="PROSITE" id="PS00729">
    <property type="entry name" value="AP_NUCLEASE_F2_1"/>
    <property type="match status" value="1"/>
</dbReference>
<dbReference type="GO" id="GO:0005634">
    <property type="term" value="C:nucleus"/>
    <property type="evidence" value="ECO:0007669"/>
    <property type="project" value="TreeGrafter"/>
</dbReference>
<keyword evidence="5" id="KW-0378">Hydrolase</keyword>